<name>A0A927CXL1_9BACI</name>
<dbReference type="GO" id="GO:0016787">
    <property type="term" value="F:hydrolase activity"/>
    <property type="evidence" value="ECO:0007669"/>
    <property type="project" value="UniProtKB-KW"/>
</dbReference>
<sequence>MRKHKTTILLILVLFVGLSVLLYPTISDHWNQKTQSRAIDNYESVLQNMKPEDYIPYLEKAEKYNQELYATQNPFLNYKKLSGYDSLKISDSNIMGYVNIERIGVELPIYHGTSEEVLSNAVGHLEGSSLPVGGESTHSVMSAHRGLPSAKLFTDLDRLEIGDTFTITVLDRVLTYQVDQVKVIEPTEISDLQIVEGMDYCTLFTCTPYGINTHRLLVRGVRVESAKVKPVLYVANEAFRIDPLVVTPLVAAPILFVLLIYLLVKYREPRKKKEGGIHIEA</sequence>
<evidence type="ECO:0000313" key="5">
    <source>
        <dbReference type="Proteomes" id="UP000602076"/>
    </source>
</evidence>
<dbReference type="CDD" id="cd05827">
    <property type="entry name" value="Sortase_C"/>
    <property type="match status" value="1"/>
</dbReference>
<dbReference type="InterPro" id="IPR042002">
    <property type="entry name" value="Sortase_C"/>
</dbReference>
<keyword evidence="5" id="KW-1185">Reference proteome</keyword>
<feature type="active site" description="Acyl-thioester intermediate" evidence="2">
    <location>
        <position position="206"/>
    </location>
</feature>
<dbReference type="AlphaFoldDB" id="A0A927CXL1"/>
<reference evidence="4" key="1">
    <citation type="submission" date="2020-09" db="EMBL/GenBank/DDBJ databases">
        <title>Bacillus faecalis sp. nov., a moderately halophilic bacterium isolated from cow faeces.</title>
        <authorList>
            <person name="Jiang L."/>
            <person name="Lee J."/>
        </authorList>
    </citation>
    <scope>NUCLEOTIDE SEQUENCE</scope>
    <source>
        <strain evidence="4">AGMB 02131</strain>
    </source>
</reference>
<dbReference type="Proteomes" id="UP000602076">
    <property type="component" value="Unassembled WGS sequence"/>
</dbReference>
<keyword evidence="1" id="KW-0378">Hydrolase</keyword>
<feature type="active site" description="Proton donor/acceptor" evidence="2">
    <location>
        <position position="144"/>
    </location>
</feature>
<gene>
    <name evidence="4" type="ORF">IEO70_14285</name>
</gene>
<feature type="transmembrane region" description="Helical" evidence="3">
    <location>
        <begin position="244"/>
        <end position="264"/>
    </location>
</feature>
<dbReference type="NCBIfam" id="TIGR01076">
    <property type="entry name" value="sortase_fam"/>
    <property type="match status" value="1"/>
</dbReference>
<dbReference type="Pfam" id="PF04203">
    <property type="entry name" value="Sortase"/>
    <property type="match status" value="1"/>
</dbReference>
<keyword evidence="3" id="KW-0472">Membrane</keyword>
<dbReference type="InterPro" id="IPR005754">
    <property type="entry name" value="Sortase"/>
</dbReference>
<dbReference type="EMBL" id="JACXSI010000036">
    <property type="protein sequence ID" value="MBD3109513.1"/>
    <property type="molecule type" value="Genomic_DNA"/>
</dbReference>
<dbReference type="NCBIfam" id="NF033745">
    <property type="entry name" value="class_C_sortase"/>
    <property type="match status" value="1"/>
</dbReference>
<proteinExistence type="predicted"/>
<organism evidence="4 5">
    <name type="scientific">Peribacillus faecalis</name>
    <dbReference type="NCBI Taxonomy" id="2772559"/>
    <lineage>
        <taxon>Bacteria</taxon>
        <taxon>Bacillati</taxon>
        <taxon>Bacillota</taxon>
        <taxon>Bacilli</taxon>
        <taxon>Bacillales</taxon>
        <taxon>Bacillaceae</taxon>
        <taxon>Peribacillus</taxon>
    </lineage>
</organism>
<keyword evidence="3" id="KW-0812">Transmembrane</keyword>
<dbReference type="RefSeq" id="WP_190999051.1">
    <property type="nucleotide sequence ID" value="NZ_JACXSI010000036.1"/>
</dbReference>
<evidence type="ECO:0000313" key="4">
    <source>
        <dbReference type="EMBL" id="MBD3109513.1"/>
    </source>
</evidence>
<evidence type="ECO:0000256" key="2">
    <source>
        <dbReference type="PIRSR" id="PIRSR605754-1"/>
    </source>
</evidence>
<comment type="caution">
    <text evidence="4">The sequence shown here is derived from an EMBL/GenBank/DDBJ whole genome shotgun (WGS) entry which is preliminary data.</text>
</comment>
<accession>A0A927CXL1</accession>
<evidence type="ECO:0000256" key="3">
    <source>
        <dbReference type="SAM" id="Phobius"/>
    </source>
</evidence>
<dbReference type="InterPro" id="IPR023365">
    <property type="entry name" value="Sortase_dom-sf"/>
</dbReference>
<keyword evidence="3" id="KW-1133">Transmembrane helix</keyword>
<dbReference type="Gene3D" id="2.40.260.10">
    <property type="entry name" value="Sortase"/>
    <property type="match status" value="1"/>
</dbReference>
<evidence type="ECO:0000256" key="1">
    <source>
        <dbReference type="ARBA" id="ARBA00022801"/>
    </source>
</evidence>
<protein>
    <submittedName>
        <fullName evidence="4">Class C sortase</fullName>
    </submittedName>
</protein>
<dbReference type="SUPFAM" id="SSF63817">
    <property type="entry name" value="Sortase"/>
    <property type="match status" value="1"/>
</dbReference>